<keyword evidence="3 5" id="KW-1133">Transmembrane helix</keyword>
<dbReference type="Gene3D" id="1.20.1250.20">
    <property type="entry name" value="MFS general substrate transporter like domains"/>
    <property type="match status" value="2"/>
</dbReference>
<feature type="transmembrane region" description="Helical" evidence="5">
    <location>
        <begin position="242"/>
        <end position="260"/>
    </location>
</feature>
<dbReference type="OrthoDB" id="151222at2"/>
<dbReference type="InterPro" id="IPR036259">
    <property type="entry name" value="MFS_trans_sf"/>
</dbReference>
<proteinExistence type="predicted"/>
<gene>
    <name evidence="7" type="ORF">AL705_01020</name>
    <name evidence="8" type="ORF">LC603019_00212</name>
</gene>
<dbReference type="RefSeq" id="WP_053961431.1">
    <property type="nucleotide sequence ID" value="NZ_CP012390.1"/>
</dbReference>
<feature type="transmembrane region" description="Helical" evidence="5">
    <location>
        <begin position="50"/>
        <end position="71"/>
    </location>
</feature>
<feature type="transmembrane region" description="Helical" evidence="5">
    <location>
        <begin position="371"/>
        <end position="390"/>
    </location>
</feature>
<keyword evidence="2 5" id="KW-0812">Transmembrane</keyword>
<dbReference type="EMBL" id="LR584267">
    <property type="protein sequence ID" value="VHN99793.1"/>
    <property type="molecule type" value="Genomic_DNA"/>
</dbReference>
<evidence type="ECO:0000313" key="7">
    <source>
        <dbReference type="EMBL" id="ALE18535.1"/>
    </source>
</evidence>
<dbReference type="InterPro" id="IPR051788">
    <property type="entry name" value="MFS_Transporter"/>
</dbReference>
<feature type="transmembrane region" description="Helical" evidence="5">
    <location>
        <begin position="337"/>
        <end position="359"/>
    </location>
</feature>
<dbReference type="Proteomes" id="UP000068137">
    <property type="component" value="Chromosome"/>
</dbReference>
<name>A0A0M5KZE1_9ACTN</name>
<feature type="transmembrane region" description="Helical" evidence="5">
    <location>
        <begin position="107"/>
        <end position="128"/>
    </location>
</feature>
<dbReference type="SUPFAM" id="SSF103473">
    <property type="entry name" value="MFS general substrate transporter"/>
    <property type="match status" value="1"/>
</dbReference>
<comment type="subcellular location">
    <subcellularLocation>
        <location evidence="1">Cell membrane</location>
        <topology evidence="1">Multi-pass membrane protein</topology>
    </subcellularLocation>
</comment>
<feature type="domain" description="Major facilitator superfamily (MFS) profile" evidence="6">
    <location>
        <begin position="243"/>
        <end position="423"/>
    </location>
</feature>
<dbReference type="InterPro" id="IPR011701">
    <property type="entry name" value="MFS"/>
</dbReference>
<dbReference type="Proteomes" id="UP000324288">
    <property type="component" value="Chromosome"/>
</dbReference>
<evidence type="ECO:0000256" key="2">
    <source>
        <dbReference type="ARBA" id="ARBA00022692"/>
    </source>
</evidence>
<dbReference type="EMBL" id="CP012390">
    <property type="protein sequence ID" value="ALE18535.1"/>
    <property type="molecule type" value="Genomic_DNA"/>
</dbReference>
<reference evidence="8 10" key="3">
    <citation type="submission" date="2019-04" db="EMBL/GenBank/DDBJ databases">
        <authorList>
            <person name="Seth-Smith MB H."/>
            <person name="Seth-Smith H."/>
        </authorList>
    </citation>
    <scope>NUCLEOTIDE SEQUENCE [LARGE SCALE GENOMIC DNA]</scope>
    <source>
        <strain evidence="8">USB-603019</strain>
    </source>
</reference>
<feature type="transmembrane region" description="Helical" evidence="5">
    <location>
        <begin position="309"/>
        <end position="331"/>
    </location>
</feature>
<protein>
    <recommendedName>
        <fullName evidence="6">Major facilitator superfamily (MFS) profile domain-containing protein</fullName>
    </recommendedName>
</protein>
<dbReference type="PROSITE" id="PS50850">
    <property type="entry name" value="MFS"/>
    <property type="match status" value="1"/>
</dbReference>
<feature type="transmembrane region" description="Helical" evidence="5">
    <location>
        <begin position="194"/>
        <end position="213"/>
    </location>
</feature>
<keyword evidence="10" id="KW-1185">Reference proteome</keyword>
<evidence type="ECO:0000313" key="9">
    <source>
        <dbReference type="Proteomes" id="UP000068137"/>
    </source>
</evidence>
<keyword evidence="4 5" id="KW-0472">Membrane</keyword>
<organism evidence="7 9">
    <name type="scientific">Lawsonella clevelandensis</name>
    <dbReference type="NCBI Taxonomy" id="1528099"/>
    <lineage>
        <taxon>Bacteria</taxon>
        <taxon>Bacillati</taxon>
        <taxon>Actinomycetota</taxon>
        <taxon>Actinomycetes</taxon>
        <taxon>Mycobacteriales</taxon>
        <taxon>Lawsonellaceae</taxon>
        <taxon>Lawsonella</taxon>
    </lineage>
</organism>
<evidence type="ECO:0000256" key="4">
    <source>
        <dbReference type="ARBA" id="ARBA00023136"/>
    </source>
</evidence>
<feature type="transmembrane region" description="Helical" evidence="5">
    <location>
        <begin position="280"/>
        <end position="297"/>
    </location>
</feature>
<evidence type="ECO:0000313" key="8">
    <source>
        <dbReference type="EMBL" id="VHN99793.1"/>
    </source>
</evidence>
<dbReference type="AlphaFoldDB" id="A0A0M5KZE1"/>
<evidence type="ECO:0000313" key="10">
    <source>
        <dbReference type="Proteomes" id="UP000324288"/>
    </source>
</evidence>
<dbReference type="GO" id="GO:0022857">
    <property type="term" value="F:transmembrane transporter activity"/>
    <property type="evidence" value="ECO:0007669"/>
    <property type="project" value="InterPro"/>
</dbReference>
<reference evidence="7 9" key="1">
    <citation type="journal article" date="2015" name="Genome Announc.">
        <title>Complete Genome Sequences for Two Strains of a Novel Fastidious, Partially Acid-Fast, Gram-Positive Corynebacterineae Bacterium, Derived from Human Clinical Samples.</title>
        <authorList>
            <person name="Nicholson A.C."/>
            <person name="Bell M."/>
            <person name="Humrighouse B.W."/>
            <person name="McQuiston J.R."/>
        </authorList>
    </citation>
    <scope>NUCLEOTIDE SEQUENCE [LARGE SCALE GENOMIC DNA]</scope>
    <source>
        <strain evidence="7 9">X1698</strain>
    </source>
</reference>
<evidence type="ECO:0000256" key="3">
    <source>
        <dbReference type="ARBA" id="ARBA00022989"/>
    </source>
</evidence>
<dbReference type="Pfam" id="PF07690">
    <property type="entry name" value="MFS_1"/>
    <property type="match status" value="1"/>
</dbReference>
<feature type="transmembrane region" description="Helical" evidence="5">
    <location>
        <begin position="83"/>
        <end position="101"/>
    </location>
</feature>
<evidence type="ECO:0000256" key="5">
    <source>
        <dbReference type="SAM" id="Phobius"/>
    </source>
</evidence>
<dbReference type="InterPro" id="IPR020846">
    <property type="entry name" value="MFS_dom"/>
</dbReference>
<evidence type="ECO:0000256" key="1">
    <source>
        <dbReference type="ARBA" id="ARBA00004651"/>
    </source>
</evidence>
<feature type="transmembrane region" description="Helical" evidence="5">
    <location>
        <begin position="21"/>
        <end position="44"/>
    </location>
</feature>
<sequence>MTVETAIIPELRKSRISAACAFGVHAMLLVALVTSLPSLVPILGLELRHVAYIVLALSIIAAVGSTLMTLVAKRTSSAFSIRIALGMLVVSGLFLAFTPAAAENARLPLFCVSILIYGLSVGSIDATTNMQAVAIQRRYGRVILNSFHAIWSVGAIVGSLLVSAGQAIGDMAGFGPHKSAAGDVVSDPYLYPRYMWTMITVVLILAVVSLIISPKMLEYGREKDSLVDDQGNKIKFAAPMKAFAALCAAMAFFYAIDFGIQNWSPLYLEQLLEADKATAPLGVTVYTIFGLIARSLADRVVNKLGEVKTLALAAVVSIIGMIVVLTASNAIVAVVGFAIVGCGVPITAPLCFSTAGYMVPINQMDEAVGRLNLFNYAGTVFGGGIVGLIAGDNLKIAMIFPLVMAVLLLLTSPSFKKPDVIVD</sequence>
<dbReference type="PANTHER" id="PTHR23514:SF13">
    <property type="entry name" value="INNER MEMBRANE PROTEIN YBJJ"/>
    <property type="match status" value="1"/>
</dbReference>
<reference evidence="7" key="2">
    <citation type="journal article" date="2016" name="Int. J. Syst. Evol. Microbiol.">
        <title>Lawsonella clevelandensis gen. nov., sp. nov., a new member of the suborder Corynebacterineae isolated from human abscesses.</title>
        <authorList>
            <person name="Bell M.E."/>
            <person name="Bernard K.A."/>
            <person name="Harrington S.M."/>
            <person name="Patel N.B."/>
            <person name="Tucker T.A."/>
            <person name="Metcalfe M.G."/>
            <person name="McQuiston J.R."/>
        </authorList>
    </citation>
    <scope>NUCLEOTIDE SEQUENCE</scope>
    <source>
        <strain evidence="7">X1698</strain>
    </source>
</reference>
<accession>A0A0M5KZE1</accession>
<dbReference type="PATRIC" id="fig|1562462.4.peg.210"/>
<feature type="transmembrane region" description="Helical" evidence="5">
    <location>
        <begin position="396"/>
        <end position="415"/>
    </location>
</feature>
<feature type="transmembrane region" description="Helical" evidence="5">
    <location>
        <begin position="149"/>
        <end position="169"/>
    </location>
</feature>
<dbReference type="GO" id="GO:0005886">
    <property type="term" value="C:plasma membrane"/>
    <property type="evidence" value="ECO:0007669"/>
    <property type="project" value="UniProtKB-SubCell"/>
</dbReference>
<evidence type="ECO:0000259" key="6">
    <source>
        <dbReference type="PROSITE" id="PS50850"/>
    </source>
</evidence>
<dbReference type="PANTHER" id="PTHR23514">
    <property type="entry name" value="BYPASS OF STOP CODON PROTEIN 6"/>
    <property type="match status" value="1"/>
</dbReference>
<dbReference type="KEGG" id="cbq:AL705_01020"/>
<dbReference type="STRING" id="1528099.AL705_01020"/>